<proteinExistence type="predicted"/>
<dbReference type="Proteomes" id="UP001071777">
    <property type="component" value="Unassembled WGS sequence"/>
</dbReference>
<evidence type="ECO:0000256" key="1">
    <source>
        <dbReference type="SAM" id="MobiDB-lite"/>
    </source>
</evidence>
<sequence>MAATKMSNFGIEEECRSSGNKMVDGGSGKPGSSCFLKIMVPRSMIIFISALTGLSIIALAFHAIPMAAENYSLMYQKRGNPIRFDHRISSILKPSLNIEPNSLRGGSSSPYDQMKLEFLRKGIPEHVQQLISPRMLAEETAIDTNSSVYNPEGKSPLSGMLTLGSNSTVSSPEEGEVSSDQTPSYTCHKIVSLTSNSSANETDAQVAEENCKTHFVSAGPIPEQLRDSDLATINAYKHLNEAFQSVKMAAEILEGRPKDEGLLVTMATKMNYQSDWKSSLEKIYANWEYSTFVSQIILTSWTISKSFFAGSHYAPALDFGFMVLNIPPEGKDEYSATTKQSLDVVKSFVSNLGEILDSTMAKLLEGPNYSIISENRLTENLFTNWNYTDDSFSYISSYFNKNQSMLLEHYLTSAALDVSRLVEKLPLTIVDSMILAKDNFERLYKEDRSELRLTNPNETQVVVIPPVERKRIARYDYEEKFRRVCIYQAHTEQKSILRSTPSRASMAEYARYHGYSYFLFDGSFYDSIPRSMFTDWSKQGYYMKLFSGLRLLFWDLDKVADVLGKVIKDPYSNVMSEELYSKLLEDVVPDNPNIDWDMLHNGKLGRTGEINPKGTSGREGIQMTPSNMKVDICDYVVWFDLDIAITNKFFSIERVLDSNTPESPNAPPEMFKKVLKDVGDISIFTTRDSEWRSRSSLVNSGFLIVSRSRYSLQSLFHAIALNPIDSQEIVRNGRFWPEQSTLTHAVVNIFNHSYGSPNQTYEFLDSPIATVDDVKVKLVGTTPIAFTAYSNETGRYTHSIITSQRVANGFLQINPDIYGEGPWAPGDLFIHAAGQKSPFRDNVLSGMLYSINTIGFSPNEVEFYKNNCYVSLDFVYQGLDRLIDHLSHEFSEFDNAKSNDLSNKLQRFNNVDLTFNFIGRLMAVKTKANANDTSVYSDNANYEKVHFLRCSYTLAMSTKWSIAEAFALGGISVLGVTVIAIIFKLAKMKSGKGVLQNAPDSQN</sequence>
<feature type="region of interest" description="Disordered" evidence="1">
    <location>
        <begin position="147"/>
        <end position="183"/>
    </location>
</feature>
<evidence type="ECO:0000313" key="3">
    <source>
        <dbReference type="EMBL" id="KAJ1609878.1"/>
    </source>
</evidence>
<keyword evidence="2" id="KW-1133">Transmembrane helix</keyword>
<dbReference type="EMBL" id="JAPCXB010000076">
    <property type="protein sequence ID" value="KAJ1609878.1"/>
    <property type="molecule type" value="Genomic_DNA"/>
</dbReference>
<comment type="caution">
    <text evidence="3">The sequence shown here is derived from an EMBL/GenBank/DDBJ whole genome shotgun (WGS) entry which is preliminary data.</text>
</comment>
<gene>
    <name evidence="3" type="ORF">OJ252_2069</name>
</gene>
<reference evidence="3" key="1">
    <citation type="submission" date="2022-10" db="EMBL/GenBank/DDBJ databases">
        <title>Adaptive evolution leads to modifications in subtelomeric GC content in a zoonotic Cryptosporidium species.</title>
        <authorList>
            <person name="Li J."/>
            <person name="Feng Y."/>
            <person name="Xiao L."/>
        </authorList>
    </citation>
    <scope>NUCLEOTIDE SEQUENCE</scope>
    <source>
        <strain evidence="3">25894</strain>
    </source>
</reference>
<protein>
    <submittedName>
        <fullName evidence="3">GPI anchor-containing protein</fullName>
    </submittedName>
</protein>
<feature type="transmembrane region" description="Helical" evidence="2">
    <location>
        <begin position="960"/>
        <end position="983"/>
    </location>
</feature>
<keyword evidence="2" id="KW-0812">Transmembrane</keyword>
<keyword evidence="4" id="KW-1185">Reference proteome</keyword>
<name>A0ABQ8P8L5_9CRYT</name>
<keyword evidence="2" id="KW-0472">Membrane</keyword>
<evidence type="ECO:0000313" key="4">
    <source>
        <dbReference type="Proteomes" id="UP001071777"/>
    </source>
</evidence>
<accession>A0ABQ8P8L5</accession>
<feature type="transmembrane region" description="Helical" evidence="2">
    <location>
        <begin position="45"/>
        <end position="68"/>
    </location>
</feature>
<organism evidence="3 4">
    <name type="scientific">Cryptosporidium canis</name>
    <dbReference type="NCBI Taxonomy" id="195482"/>
    <lineage>
        <taxon>Eukaryota</taxon>
        <taxon>Sar</taxon>
        <taxon>Alveolata</taxon>
        <taxon>Apicomplexa</taxon>
        <taxon>Conoidasida</taxon>
        <taxon>Coccidia</taxon>
        <taxon>Eucoccidiorida</taxon>
        <taxon>Eimeriorina</taxon>
        <taxon>Cryptosporidiidae</taxon>
        <taxon>Cryptosporidium</taxon>
    </lineage>
</organism>
<evidence type="ECO:0000256" key="2">
    <source>
        <dbReference type="SAM" id="Phobius"/>
    </source>
</evidence>